<sequence>MKKLTLILFLCLSISCAKDDEEKPENQAYLDQLLGRYQLKAAYLENPIDLNGDGIAGTDLFQEVEYCNMSKHLESYWCTIVYRNIQYIDFNIPYSDHYNNYQEYSNCLRHNDVRRELNINSQNESVALVPNEYREDFMLTYQAKLIDFIWEDRIVYLTLEKEFYTPNGEWASVILYMEYEWVSSAT</sequence>
<evidence type="ECO:0000313" key="1">
    <source>
        <dbReference type="EMBL" id="MBF8151270.1"/>
    </source>
</evidence>
<comment type="caution">
    <text evidence="1">The sequence shown here is derived from an EMBL/GenBank/DDBJ whole genome shotgun (WGS) entry which is preliminary data.</text>
</comment>
<dbReference type="EMBL" id="JADOET010000017">
    <property type="protein sequence ID" value="MBF8151270.1"/>
    <property type="molecule type" value="Genomic_DNA"/>
</dbReference>
<organism evidence="1 2">
    <name type="scientific">Winogradskyella marina</name>
    <dbReference type="NCBI Taxonomy" id="2785530"/>
    <lineage>
        <taxon>Bacteria</taxon>
        <taxon>Pseudomonadati</taxon>
        <taxon>Bacteroidota</taxon>
        <taxon>Flavobacteriia</taxon>
        <taxon>Flavobacteriales</taxon>
        <taxon>Flavobacteriaceae</taxon>
        <taxon>Winogradskyella</taxon>
    </lineage>
</organism>
<keyword evidence="2" id="KW-1185">Reference proteome</keyword>
<evidence type="ECO:0000313" key="2">
    <source>
        <dbReference type="Proteomes" id="UP000611215"/>
    </source>
</evidence>
<protein>
    <recommendedName>
        <fullName evidence="3">Lipocalin-like domain-containing protein</fullName>
    </recommendedName>
</protein>
<proteinExistence type="predicted"/>
<evidence type="ECO:0008006" key="3">
    <source>
        <dbReference type="Google" id="ProtNLM"/>
    </source>
</evidence>
<gene>
    <name evidence="1" type="ORF">ITJ86_15280</name>
</gene>
<dbReference type="Proteomes" id="UP000611215">
    <property type="component" value="Unassembled WGS sequence"/>
</dbReference>
<reference evidence="1 2" key="1">
    <citation type="submission" date="2020-11" db="EMBL/GenBank/DDBJ databases">
        <title>Winogradskyella marina sp. nov., isolated from marine sediment.</title>
        <authorList>
            <person name="Bo J."/>
            <person name="Wang S."/>
            <person name="Song X."/>
            <person name="Du Z."/>
        </authorList>
    </citation>
    <scope>NUCLEOTIDE SEQUENCE [LARGE SCALE GENOMIC DNA]</scope>
    <source>
        <strain evidence="1 2">F6397</strain>
    </source>
</reference>
<name>A0ABS0ELC4_9FLAO</name>
<accession>A0ABS0ELC4</accession>
<dbReference type="PROSITE" id="PS51257">
    <property type="entry name" value="PROKAR_LIPOPROTEIN"/>
    <property type="match status" value="1"/>
</dbReference>
<dbReference type="RefSeq" id="WP_195872524.1">
    <property type="nucleotide sequence ID" value="NZ_JADOET010000017.1"/>
</dbReference>